<dbReference type="Proteomes" id="UP001049518">
    <property type="component" value="Chromosome"/>
</dbReference>
<dbReference type="EMBL" id="CP059572">
    <property type="protein sequence ID" value="QXJ23343.1"/>
    <property type="molecule type" value="Genomic_DNA"/>
</dbReference>
<proteinExistence type="predicted"/>
<gene>
    <name evidence="1" type="ORF">AGRA3207_004485</name>
</gene>
<accession>A0ABX8QXJ6</accession>
<evidence type="ECO:0000313" key="2">
    <source>
        <dbReference type="Proteomes" id="UP001049518"/>
    </source>
</evidence>
<evidence type="ECO:0008006" key="3">
    <source>
        <dbReference type="Google" id="ProtNLM"/>
    </source>
</evidence>
<keyword evidence="2" id="KW-1185">Reference proteome</keyword>
<evidence type="ECO:0000313" key="1">
    <source>
        <dbReference type="EMBL" id="QXJ23343.1"/>
    </source>
</evidence>
<dbReference type="Pfam" id="PF19142">
    <property type="entry name" value="DUF5825"/>
    <property type="match status" value="1"/>
</dbReference>
<dbReference type="RefSeq" id="WP_231329030.1">
    <property type="nucleotide sequence ID" value="NZ_CP059572.1"/>
</dbReference>
<dbReference type="InterPro" id="IPR043863">
    <property type="entry name" value="DUF5825"/>
</dbReference>
<organism evidence="1 2">
    <name type="scientific">Actinomadura graeca</name>
    <dbReference type="NCBI Taxonomy" id="2750812"/>
    <lineage>
        <taxon>Bacteria</taxon>
        <taxon>Bacillati</taxon>
        <taxon>Actinomycetota</taxon>
        <taxon>Actinomycetes</taxon>
        <taxon>Streptosporangiales</taxon>
        <taxon>Thermomonosporaceae</taxon>
        <taxon>Actinomadura</taxon>
    </lineage>
</organism>
<sequence>MIRGLPPVDLTSAAGIAAAEGRPDVRVLEVPLAALASGETIPGGPDEPLTWLRVRPEPSGAPPSRRAWPADEDFAALPSGVIGMTLDAPSLPGAPQLIAFLVRATSFGVPLEWGGAVAGLPCGLLFHLAPPAFGDDAAAKWRAAHRYGQCYWRRGNGFATVQDLREEPGAHFVIHDPGLLALFHRLADPVATAGLGEQDRARLGDLLDARLAVEIGGVAVALPYRLRRWPAPVIDF</sequence>
<reference evidence="1" key="1">
    <citation type="submission" date="2020-07" db="EMBL/GenBank/DDBJ databases">
        <authorList>
            <person name="Tarantini F.S."/>
            <person name="Hong K.W."/>
            <person name="Chan K.G."/>
        </authorList>
    </citation>
    <scope>NUCLEOTIDE SEQUENCE</scope>
    <source>
        <strain evidence="1">32-07</strain>
    </source>
</reference>
<protein>
    <recommendedName>
        <fullName evidence="3">DUF1963 domain-containing protein</fullName>
    </recommendedName>
</protein>
<name>A0ABX8QXJ6_9ACTN</name>